<feature type="region of interest" description="Disordered" evidence="1">
    <location>
        <begin position="675"/>
        <end position="749"/>
    </location>
</feature>
<feature type="region of interest" description="Disordered" evidence="1">
    <location>
        <begin position="219"/>
        <end position="329"/>
    </location>
</feature>
<feature type="compositionally biased region" description="Polar residues" evidence="1">
    <location>
        <begin position="228"/>
        <end position="239"/>
    </location>
</feature>
<evidence type="ECO:0000259" key="2">
    <source>
        <dbReference type="PROSITE" id="PS50172"/>
    </source>
</evidence>
<feature type="region of interest" description="Disordered" evidence="1">
    <location>
        <begin position="452"/>
        <end position="473"/>
    </location>
</feature>
<dbReference type="HOGENOM" id="CLU_294415_0_0_1"/>
<keyword evidence="4" id="KW-1185">Reference proteome</keyword>
<feature type="region of interest" description="Disordered" evidence="1">
    <location>
        <begin position="1"/>
        <end position="72"/>
    </location>
</feature>
<name>A0A0C9XZY8_9AGAM</name>
<feature type="compositionally biased region" description="Low complexity" evidence="1">
    <location>
        <begin position="794"/>
        <end position="804"/>
    </location>
</feature>
<feature type="compositionally biased region" description="Basic and acidic residues" evidence="1">
    <location>
        <begin position="1062"/>
        <end position="1074"/>
    </location>
</feature>
<dbReference type="STRING" id="765257.A0A0C9XZY8"/>
<dbReference type="EMBL" id="KN833814">
    <property type="protein sequence ID" value="KIK18030.1"/>
    <property type="molecule type" value="Genomic_DNA"/>
</dbReference>
<gene>
    <name evidence="3" type="ORF">PISMIDRAFT_684605</name>
</gene>
<dbReference type="Gene3D" id="3.40.50.10190">
    <property type="entry name" value="BRCT domain"/>
    <property type="match status" value="1"/>
</dbReference>
<feature type="compositionally biased region" description="Acidic residues" evidence="1">
    <location>
        <begin position="1047"/>
        <end position="1057"/>
    </location>
</feature>
<dbReference type="Proteomes" id="UP000054018">
    <property type="component" value="Unassembled WGS sequence"/>
</dbReference>
<proteinExistence type="predicted"/>
<feature type="domain" description="BRCT" evidence="2">
    <location>
        <begin position="913"/>
        <end position="1007"/>
    </location>
</feature>
<evidence type="ECO:0000313" key="3">
    <source>
        <dbReference type="EMBL" id="KIK18030.1"/>
    </source>
</evidence>
<feature type="compositionally biased region" description="Gly residues" evidence="1">
    <location>
        <begin position="737"/>
        <end position="749"/>
    </location>
</feature>
<dbReference type="SUPFAM" id="SSF52113">
    <property type="entry name" value="BRCT domain"/>
    <property type="match status" value="1"/>
</dbReference>
<dbReference type="InterPro" id="IPR036420">
    <property type="entry name" value="BRCT_dom_sf"/>
</dbReference>
<feature type="compositionally biased region" description="Basic and acidic residues" evidence="1">
    <location>
        <begin position="46"/>
        <end position="59"/>
    </location>
</feature>
<feature type="compositionally biased region" description="Basic and acidic residues" evidence="1">
    <location>
        <begin position="24"/>
        <end position="34"/>
    </location>
</feature>
<organism evidence="3 4">
    <name type="scientific">Pisolithus microcarpus 441</name>
    <dbReference type="NCBI Taxonomy" id="765257"/>
    <lineage>
        <taxon>Eukaryota</taxon>
        <taxon>Fungi</taxon>
        <taxon>Dikarya</taxon>
        <taxon>Basidiomycota</taxon>
        <taxon>Agaricomycotina</taxon>
        <taxon>Agaricomycetes</taxon>
        <taxon>Agaricomycetidae</taxon>
        <taxon>Boletales</taxon>
        <taxon>Sclerodermatineae</taxon>
        <taxon>Pisolithaceae</taxon>
        <taxon>Pisolithus</taxon>
    </lineage>
</organism>
<accession>A0A0C9XZY8</accession>
<dbReference type="PROSITE" id="PS50172">
    <property type="entry name" value="BRCT"/>
    <property type="match status" value="1"/>
</dbReference>
<protein>
    <recommendedName>
        <fullName evidence="2">BRCT domain-containing protein</fullName>
    </recommendedName>
</protein>
<evidence type="ECO:0000256" key="1">
    <source>
        <dbReference type="SAM" id="MobiDB-lite"/>
    </source>
</evidence>
<feature type="region of interest" description="Disordered" evidence="1">
    <location>
        <begin position="349"/>
        <end position="430"/>
    </location>
</feature>
<feature type="region of interest" description="Disordered" evidence="1">
    <location>
        <begin position="521"/>
        <end position="541"/>
    </location>
</feature>
<feature type="compositionally biased region" description="Polar residues" evidence="1">
    <location>
        <begin position="400"/>
        <end position="411"/>
    </location>
</feature>
<sequence>MRNVDGPHAHADGQGMQTGTTHSTEGEVTKKRPSPDTQPRFTSPSAEHDRKRARVEDRRKYSKGNEGGCSAVEYEVDLRDDDDTKHNRRYVRASSVVSPSKAPSIFPIRCKSVPLDGGDVVQSVDLTTVPLSPRRSPNRGDIEVKRAPSLPPVASDSMEVDGGELHSEDFSRLGIAVPNQQKHLAFNYTVNFATPTANKRALFPLMTPLSPLTPLPPTPFTARPPKSCNVSQRTHSTFHSLEDDMDTDADTLRSAPTSPTGATSTLHPSTVQPLAPCEPLPTANSRPSSVASSLTSELTSIDDVADFPSPSQELMPPPPVPQSTEEQEDFVGGSFTQLGRASLPSVHSAATGLSMSKPTNRNSIFANGPTGPQKKRSTIAGAMKPKPASSTSAVPRRVTRSLSVNKVSNDISQEDEVTSEGNNNGQDGPRLRHATAIVSIPSSPTPIAIAKHKPAARQGPPTSTSAFRPPPTGKLKQASLNAFMRPRSTATTFTTPMTTSGLAHVSNSAVAAAGPSKLAHLPSPSKIPLPVSPMKRTPGKAKGRAFTMTASDPNIFAATSRGMALSTLSHALEKLGVPPPSRPNTSLGFTRSDAVGVDGGDGLSDVAQNGGESMAPTEGAVKGKARANDDICLPSATSTSTATSGIKRAGFARPTASSLKRSVTLSGLAARAGAGGSSILPGARGHGVGGGAGARQRGMTGIFGRAGERASKNPGLPTVAGSPVKGSKPNGEELGMPTGGKEGAMQGGDDGAAEIFELQAGGQGRAGSDVGMPTLDPPTDMTSANHQVFKGDTRPSVTSPSSSVDKGKQRTSPVSSSLALNPASSALHALSESLSSLPQTPPATKPRAIGTRQGLRSASAVINKTSPERGGPGCDPSSSNTLNANGAKDSGYGGGGIPESTGGINGSGGAKKSSLKVLKKCAIFVDVRTDQGDDAGSLFVDMLRGLGAKIMGRVCQSCTHIVYKNGLPNTLARYRLLNDPKPFVVGIAWVVECVEQRARMDEEKYKVDVDLIDVAGGNTKRRRSMLPRYLVPLSPANVDTFANMSSEGDEEDAETGDMNESPSRDADSSMRSKDEDDLPPLERARRRRSVLPGGQTRLFA</sequence>
<feature type="compositionally biased region" description="Polar residues" evidence="1">
    <location>
        <begin position="35"/>
        <end position="45"/>
    </location>
</feature>
<dbReference type="InterPro" id="IPR001357">
    <property type="entry name" value="BRCT_dom"/>
</dbReference>
<reference evidence="4" key="2">
    <citation type="submission" date="2015-01" db="EMBL/GenBank/DDBJ databases">
        <title>Evolutionary Origins and Diversification of the Mycorrhizal Mutualists.</title>
        <authorList>
            <consortium name="DOE Joint Genome Institute"/>
            <consortium name="Mycorrhizal Genomics Consortium"/>
            <person name="Kohler A."/>
            <person name="Kuo A."/>
            <person name="Nagy L.G."/>
            <person name="Floudas D."/>
            <person name="Copeland A."/>
            <person name="Barry K.W."/>
            <person name="Cichocki N."/>
            <person name="Veneault-Fourrey C."/>
            <person name="LaButti K."/>
            <person name="Lindquist E.A."/>
            <person name="Lipzen A."/>
            <person name="Lundell T."/>
            <person name="Morin E."/>
            <person name="Murat C."/>
            <person name="Riley R."/>
            <person name="Ohm R."/>
            <person name="Sun H."/>
            <person name="Tunlid A."/>
            <person name="Henrissat B."/>
            <person name="Grigoriev I.V."/>
            <person name="Hibbett D.S."/>
            <person name="Martin F."/>
        </authorList>
    </citation>
    <scope>NUCLEOTIDE SEQUENCE [LARGE SCALE GENOMIC DNA]</scope>
    <source>
        <strain evidence="4">441</strain>
    </source>
</reference>
<dbReference type="AlphaFoldDB" id="A0A0C9XZY8"/>
<dbReference type="Pfam" id="PF00533">
    <property type="entry name" value="BRCT"/>
    <property type="match status" value="1"/>
</dbReference>
<feature type="compositionally biased region" description="Low complexity" evidence="1">
    <location>
        <begin position="254"/>
        <end position="265"/>
    </location>
</feature>
<feature type="region of interest" description="Disordered" evidence="1">
    <location>
        <begin position="763"/>
        <end position="818"/>
    </location>
</feature>
<feature type="compositionally biased region" description="Polar residues" evidence="1">
    <location>
        <begin position="351"/>
        <end position="365"/>
    </location>
</feature>
<evidence type="ECO:0000313" key="4">
    <source>
        <dbReference type="Proteomes" id="UP000054018"/>
    </source>
</evidence>
<feature type="region of interest" description="Disordered" evidence="1">
    <location>
        <begin position="1040"/>
        <end position="1100"/>
    </location>
</feature>
<dbReference type="OrthoDB" id="2384350at2759"/>
<feature type="compositionally biased region" description="Gly residues" evidence="1">
    <location>
        <begin position="684"/>
        <end position="693"/>
    </location>
</feature>
<feature type="compositionally biased region" description="Polar residues" evidence="1">
    <location>
        <begin position="282"/>
        <end position="299"/>
    </location>
</feature>
<dbReference type="CDD" id="cd17716">
    <property type="entry name" value="BRCT_microcephalin_rpt1"/>
    <property type="match status" value="1"/>
</dbReference>
<reference evidence="3 4" key="1">
    <citation type="submission" date="2014-04" db="EMBL/GenBank/DDBJ databases">
        <authorList>
            <consortium name="DOE Joint Genome Institute"/>
            <person name="Kuo A."/>
            <person name="Kohler A."/>
            <person name="Costa M.D."/>
            <person name="Nagy L.G."/>
            <person name="Floudas D."/>
            <person name="Copeland A."/>
            <person name="Barry K.W."/>
            <person name="Cichocki N."/>
            <person name="Veneault-Fourrey C."/>
            <person name="LaButti K."/>
            <person name="Lindquist E.A."/>
            <person name="Lipzen A."/>
            <person name="Lundell T."/>
            <person name="Morin E."/>
            <person name="Murat C."/>
            <person name="Sun H."/>
            <person name="Tunlid A."/>
            <person name="Henrissat B."/>
            <person name="Grigoriev I.V."/>
            <person name="Hibbett D.S."/>
            <person name="Martin F."/>
            <person name="Nordberg H.P."/>
            <person name="Cantor M.N."/>
            <person name="Hua S.X."/>
        </authorList>
    </citation>
    <scope>NUCLEOTIDE SEQUENCE [LARGE SCALE GENOMIC DNA]</scope>
    <source>
        <strain evidence="3 4">441</strain>
    </source>
</reference>
<feature type="region of interest" description="Disordered" evidence="1">
    <location>
        <begin position="832"/>
        <end position="899"/>
    </location>
</feature>
<feature type="compositionally biased region" description="Basic and acidic residues" evidence="1">
    <location>
        <begin position="1"/>
        <end position="11"/>
    </location>
</feature>
<feature type="region of interest" description="Disordered" evidence="1">
    <location>
        <begin position="131"/>
        <end position="160"/>
    </location>
</feature>
<feature type="compositionally biased region" description="Polar residues" evidence="1">
    <location>
        <begin position="854"/>
        <end position="865"/>
    </location>
</feature>